<organism evidence="4 5">
    <name type="scientific">Ahrensia marina</name>
    <dbReference type="NCBI Taxonomy" id="1514904"/>
    <lineage>
        <taxon>Bacteria</taxon>
        <taxon>Pseudomonadati</taxon>
        <taxon>Pseudomonadota</taxon>
        <taxon>Alphaproteobacteria</taxon>
        <taxon>Hyphomicrobiales</taxon>
        <taxon>Ahrensiaceae</taxon>
        <taxon>Ahrensia</taxon>
    </lineage>
</organism>
<dbReference type="Gene3D" id="3.40.50.720">
    <property type="entry name" value="NAD(P)-binding Rossmann-like Domain"/>
    <property type="match status" value="1"/>
</dbReference>
<dbReference type="EMBL" id="JXMU01000027">
    <property type="protein sequence ID" value="KPB00242.1"/>
    <property type="molecule type" value="Genomic_DNA"/>
</dbReference>
<comment type="similarity">
    <text evidence="1 3">Belongs to the short-chain dehydrogenases/reductases (SDR) family.</text>
</comment>
<dbReference type="STRING" id="1514904.SU32_15050"/>
<dbReference type="InterPro" id="IPR036291">
    <property type="entry name" value="NAD(P)-bd_dom_sf"/>
</dbReference>
<keyword evidence="5" id="KW-1185">Reference proteome</keyword>
<dbReference type="AlphaFoldDB" id="A0A0N0E6Q8"/>
<dbReference type="Proteomes" id="UP000038011">
    <property type="component" value="Unassembled WGS sequence"/>
</dbReference>
<evidence type="ECO:0000313" key="4">
    <source>
        <dbReference type="EMBL" id="KPB00242.1"/>
    </source>
</evidence>
<dbReference type="SUPFAM" id="SSF51735">
    <property type="entry name" value="NAD(P)-binding Rossmann-fold domains"/>
    <property type="match status" value="1"/>
</dbReference>
<comment type="caution">
    <text evidence="4">The sequence shown here is derived from an EMBL/GenBank/DDBJ whole genome shotgun (WGS) entry which is preliminary data.</text>
</comment>
<evidence type="ECO:0000313" key="5">
    <source>
        <dbReference type="Proteomes" id="UP000038011"/>
    </source>
</evidence>
<sequence>MVEKSKVILVTGCSSGIGAHCAKRLREDGWQVLVTARKQVDIERLKADGYETFYLECRNSESIKACFDAALEATGGKLDAIFNNAGYSQAGAVEDLPIEALREQFEVNFFAVHEMTLLAVGHMRAQGHGRIVQHSSILGFCPMSLRGAYNASKYALEGLYGTMHTELQNSDVHVSLIQTGPIPSKIAINALPYLKKFIDVENSRHENAYKARIAKLEAGGTPDASGKGAEPVYVKLKRALNDKSPRPQYFVTRETYIAGMLKRLLPSRLFYQTINRWS</sequence>
<dbReference type="PANTHER" id="PTHR44169">
    <property type="entry name" value="NADPH-DEPENDENT 1-ACYLDIHYDROXYACETONE PHOSPHATE REDUCTASE"/>
    <property type="match status" value="1"/>
</dbReference>
<dbReference type="PROSITE" id="PS00061">
    <property type="entry name" value="ADH_SHORT"/>
    <property type="match status" value="1"/>
</dbReference>
<dbReference type="PRINTS" id="PR00081">
    <property type="entry name" value="GDHRDH"/>
</dbReference>
<dbReference type="InterPro" id="IPR002347">
    <property type="entry name" value="SDR_fam"/>
</dbReference>
<evidence type="ECO:0000256" key="2">
    <source>
        <dbReference type="ARBA" id="ARBA00023002"/>
    </source>
</evidence>
<dbReference type="GO" id="GO:0016491">
    <property type="term" value="F:oxidoreductase activity"/>
    <property type="evidence" value="ECO:0007669"/>
    <property type="project" value="UniProtKB-KW"/>
</dbReference>
<dbReference type="InterPro" id="IPR020904">
    <property type="entry name" value="Sc_DH/Rdtase_CS"/>
</dbReference>
<dbReference type="Pfam" id="PF00106">
    <property type="entry name" value="adh_short"/>
    <property type="match status" value="1"/>
</dbReference>
<dbReference type="PANTHER" id="PTHR44169:SF6">
    <property type="entry name" value="NADPH-DEPENDENT 1-ACYLDIHYDROXYACETONE PHOSPHATE REDUCTASE"/>
    <property type="match status" value="1"/>
</dbReference>
<evidence type="ECO:0000256" key="3">
    <source>
        <dbReference type="RuleBase" id="RU000363"/>
    </source>
</evidence>
<dbReference type="OrthoDB" id="9793825at2"/>
<evidence type="ECO:0008006" key="6">
    <source>
        <dbReference type="Google" id="ProtNLM"/>
    </source>
</evidence>
<dbReference type="PATRIC" id="fig|1514904.3.peg.2153"/>
<proteinExistence type="inferred from homology"/>
<evidence type="ECO:0000256" key="1">
    <source>
        <dbReference type="ARBA" id="ARBA00006484"/>
    </source>
</evidence>
<keyword evidence="2" id="KW-0560">Oxidoreductase</keyword>
<dbReference type="PRINTS" id="PR00080">
    <property type="entry name" value="SDRFAMILY"/>
</dbReference>
<name>A0A0N0E6Q8_9HYPH</name>
<protein>
    <recommendedName>
        <fullName evidence="6">Oxidoreductase</fullName>
    </recommendedName>
</protein>
<reference evidence="4 5" key="1">
    <citation type="submission" date="2015-01" db="EMBL/GenBank/DDBJ databases">
        <title>Ahrensia donghaiensis sp. nov., a novel dimethylsulphoniopropionate-cleavage bacterium isolated from seawater and emended descriptions of the genus Ahrensia and Ahrensia kielensis.</title>
        <authorList>
            <person name="Liu J."/>
        </authorList>
    </citation>
    <scope>NUCLEOTIDE SEQUENCE [LARGE SCALE GENOMIC DNA]</scope>
    <source>
        <strain evidence="4 5">LZD062</strain>
    </source>
</reference>
<accession>A0A0N0E6Q8</accession>
<gene>
    <name evidence="4" type="ORF">SU32_15050</name>
</gene>